<dbReference type="EMBL" id="VSSQ01025997">
    <property type="protein sequence ID" value="MPM74489.1"/>
    <property type="molecule type" value="Genomic_DNA"/>
</dbReference>
<gene>
    <name evidence="3" type="primary">glpE_35</name>
    <name evidence="3" type="ORF">SDC9_121477</name>
</gene>
<evidence type="ECO:0000256" key="1">
    <source>
        <dbReference type="SAM" id="MobiDB-lite"/>
    </source>
</evidence>
<name>A0A645CC25_9ZZZZ</name>
<dbReference type="PROSITE" id="PS51257">
    <property type="entry name" value="PROKAR_LIPOPROTEIN"/>
    <property type="match status" value="1"/>
</dbReference>
<dbReference type="PROSITE" id="PS50206">
    <property type="entry name" value="RHODANESE_3"/>
    <property type="match status" value="1"/>
</dbReference>
<accession>A0A645CC25</accession>
<dbReference type="SMART" id="SM00450">
    <property type="entry name" value="RHOD"/>
    <property type="match status" value="1"/>
</dbReference>
<reference evidence="3" key="1">
    <citation type="submission" date="2019-08" db="EMBL/GenBank/DDBJ databases">
        <authorList>
            <person name="Kucharzyk K."/>
            <person name="Murdoch R.W."/>
            <person name="Higgins S."/>
            <person name="Loffler F."/>
        </authorList>
    </citation>
    <scope>NUCLEOTIDE SEQUENCE</scope>
</reference>
<dbReference type="InterPro" id="IPR001763">
    <property type="entry name" value="Rhodanese-like_dom"/>
</dbReference>
<sequence>MTKSFKSVNVVCLISVILLIGLFSGCSSKNAKINKEGSTSSEKTSFNNITPEEANKRLGSEKGIILLDVRKKEEYDTGHIKGSMLIPVDNLKAEADNKLKDKNSPIFVYCRSGNRSVTAAKILTNLGYTNVYNLGGINNWPYEVIK</sequence>
<dbReference type="PANTHER" id="PTHR43031:SF1">
    <property type="entry name" value="PYRIDINE NUCLEOTIDE-DISULPHIDE OXIDOREDUCTASE"/>
    <property type="match status" value="1"/>
</dbReference>
<feature type="compositionally biased region" description="Polar residues" evidence="1">
    <location>
        <begin position="32"/>
        <end position="50"/>
    </location>
</feature>
<proteinExistence type="predicted"/>
<dbReference type="PANTHER" id="PTHR43031">
    <property type="entry name" value="FAD-DEPENDENT OXIDOREDUCTASE"/>
    <property type="match status" value="1"/>
</dbReference>
<dbReference type="InterPro" id="IPR036873">
    <property type="entry name" value="Rhodanese-like_dom_sf"/>
</dbReference>
<comment type="caution">
    <text evidence="3">The sequence shown here is derived from an EMBL/GenBank/DDBJ whole genome shotgun (WGS) entry which is preliminary data.</text>
</comment>
<dbReference type="Pfam" id="PF00581">
    <property type="entry name" value="Rhodanese"/>
    <property type="match status" value="1"/>
</dbReference>
<dbReference type="EC" id="2.8.1.1" evidence="3"/>
<dbReference type="InterPro" id="IPR050229">
    <property type="entry name" value="GlpE_sulfurtransferase"/>
</dbReference>
<evidence type="ECO:0000313" key="3">
    <source>
        <dbReference type="EMBL" id="MPM74489.1"/>
    </source>
</evidence>
<dbReference type="CDD" id="cd00158">
    <property type="entry name" value="RHOD"/>
    <property type="match status" value="1"/>
</dbReference>
<keyword evidence="3" id="KW-0808">Transferase</keyword>
<organism evidence="3">
    <name type="scientific">bioreactor metagenome</name>
    <dbReference type="NCBI Taxonomy" id="1076179"/>
    <lineage>
        <taxon>unclassified sequences</taxon>
        <taxon>metagenomes</taxon>
        <taxon>ecological metagenomes</taxon>
    </lineage>
</organism>
<protein>
    <submittedName>
        <fullName evidence="3">Thiosulfate sulfurtransferase GlpE</fullName>
        <ecNumber evidence="3">2.8.1.1</ecNumber>
    </submittedName>
</protein>
<dbReference type="SUPFAM" id="SSF52821">
    <property type="entry name" value="Rhodanese/Cell cycle control phosphatase"/>
    <property type="match status" value="1"/>
</dbReference>
<evidence type="ECO:0000259" key="2">
    <source>
        <dbReference type="PROSITE" id="PS50206"/>
    </source>
</evidence>
<feature type="region of interest" description="Disordered" evidence="1">
    <location>
        <begin position="32"/>
        <end position="52"/>
    </location>
</feature>
<dbReference type="GO" id="GO:0004792">
    <property type="term" value="F:thiosulfate-cyanide sulfurtransferase activity"/>
    <property type="evidence" value="ECO:0007669"/>
    <property type="project" value="UniProtKB-EC"/>
</dbReference>
<dbReference type="Gene3D" id="3.40.250.10">
    <property type="entry name" value="Rhodanese-like domain"/>
    <property type="match status" value="1"/>
</dbReference>
<dbReference type="AlphaFoldDB" id="A0A645CC25"/>
<feature type="domain" description="Rhodanese" evidence="2">
    <location>
        <begin position="60"/>
        <end position="146"/>
    </location>
</feature>